<dbReference type="OrthoDB" id="7058782at2"/>
<reference evidence="1 2" key="1">
    <citation type="submission" date="2019-08" db="EMBL/GenBank/DDBJ databases">
        <title>Genome of Psychroserpens burtonensis ACAM 167.</title>
        <authorList>
            <person name="Bowman J.P."/>
        </authorList>
    </citation>
    <scope>NUCLEOTIDE SEQUENCE [LARGE SCALE GENOMIC DNA]</scope>
    <source>
        <strain evidence="1 2">ACAM 167</strain>
    </source>
</reference>
<accession>A0A5C7B3B7</accession>
<keyword evidence="2" id="KW-1185">Reference proteome</keyword>
<sequence>MTHPFVPKSNKKIRSGDYWVTKLSNKSYAVGVVVDVPPSDLKLTREIVIGLLNWNGNKIPKLEDLTNLKILKQGHAHIKTISEYSCGIIGNIDFSKANIEPQILIGSYGANNPEWNLMRGYKIIGDYKKSDRNKYNMAGFWGYNLLNEIAESVFVRKSKDWL</sequence>
<dbReference type="AlphaFoldDB" id="A0A5C7B3B7"/>
<proteinExistence type="predicted"/>
<organism evidence="1 2">
    <name type="scientific">Psychroserpens burtonensis</name>
    <dbReference type="NCBI Taxonomy" id="49278"/>
    <lineage>
        <taxon>Bacteria</taxon>
        <taxon>Pseudomonadati</taxon>
        <taxon>Bacteroidota</taxon>
        <taxon>Flavobacteriia</taxon>
        <taxon>Flavobacteriales</taxon>
        <taxon>Flavobacteriaceae</taxon>
        <taxon>Psychroserpens</taxon>
    </lineage>
</organism>
<dbReference type="RefSeq" id="WP_147232182.1">
    <property type="nucleotide sequence ID" value="NZ_VOSB01000049.1"/>
</dbReference>
<gene>
    <name evidence="1" type="ORF">ES692_17570</name>
</gene>
<comment type="caution">
    <text evidence="1">The sequence shown here is derived from an EMBL/GenBank/DDBJ whole genome shotgun (WGS) entry which is preliminary data.</text>
</comment>
<name>A0A5C7B3B7_9FLAO</name>
<protein>
    <submittedName>
        <fullName evidence="1">Uncharacterized protein</fullName>
    </submittedName>
</protein>
<dbReference type="EMBL" id="VOSB01000049">
    <property type="protein sequence ID" value="TXE14927.1"/>
    <property type="molecule type" value="Genomic_DNA"/>
</dbReference>
<evidence type="ECO:0000313" key="1">
    <source>
        <dbReference type="EMBL" id="TXE14927.1"/>
    </source>
</evidence>
<dbReference type="Proteomes" id="UP000321938">
    <property type="component" value="Unassembled WGS sequence"/>
</dbReference>
<evidence type="ECO:0000313" key="2">
    <source>
        <dbReference type="Proteomes" id="UP000321938"/>
    </source>
</evidence>